<dbReference type="InterPro" id="IPR017452">
    <property type="entry name" value="GPCR_Rhodpsn_7TM"/>
</dbReference>
<feature type="region of interest" description="Disordered" evidence="9">
    <location>
        <begin position="282"/>
        <end position="339"/>
    </location>
</feature>
<comment type="similarity">
    <text evidence="2">Belongs to the G-protein coupled receptor 1 family.</text>
</comment>
<feature type="domain" description="G-protein coupled receptors family 1 profile" evidence="11">
    <location>
        <begin position="56"/>
        <end position="441"/>
    </location>
</feature>
<dbReference type="InterPro" id="IPR000611">
    <property type="entry name" value="NPY_rcpt"/>
</dbReference>
<keyword evidence="6 10" id="KW-0472">Membrane</keyword>
<dbReference type="EnsemblMetazoa" id="tetur32g02337.1">
    <property type="protein sequence ID" value="tetur32g02337.1"/>
    <property type="gene ID" value="tetur32g02337"/>
</dbReference>
<sequence length="479" mass="54138">MEAIFSSSSLWFNLTNPVELEKLIKRHFVKNSIHSDSTELIFMLMYITIGCLGITINSIVIFVILTSKRLRNLENSLILNLCLADILLCLWSIPFTLYQVLRRDWALGQLMCSTVPFLQATIVFVIAQTITVIAFDRLSVITGQHSLKRKHHWSNRMSNHSECPITKRIPLIWISSLILGSPLIYFYKEVNFNYNGIPLYNRCIEDWSAEVRIIYSTITFTVSLVIPIVCLIASQVQIVTFLKKQGNHDLKPALITRSTISSTGLHSTSVILPEETVKDEQQVNLNINSKPSKPKDNNETDSDTNEKIGNNETQDKVNSPKSCPIDGNNTEPDKINNSVNNVDNKNNGLLISSLKKPLARYTVTLKPVRFTLAKGVRNRRAIVSLYRVSVTFILSWLPLNIVNLYLDLIDQPSITGTKVYLILGICHLIAISSSVTNAIFYGLMNTNIRRELSKIRLTFNHNNNSQSHQTSTPMPSHVI</sequence>
<dbReference type="Proteomes" id="UP000015104">
    <property type="component" value="Unassembled WGS sequence"/>
</dbReference>
<evidence type="ECO:0000256" key="6">
    <source>
        <dbReference type="ARBA" id="ARBA00023136"/>
    </source>
</evidence>
<dbReference type="GO" id="GO:0016020">
    <property type="term" value="C:membrane"/>
    <property type="evidence" value="ECO:0007669"/>
    <property type="project" value="UniProtKB-SubCell"/>
</dbReference>
<comment type="subcellular location">
    <subcellularLocation>
        <location evidence="1">Membrane</location>
        <topology evidence="1">Multi-pass membrane protein</topology>
    </subcellularLocation>
</comment>
<dbReference type="GO" id="GO:0004983">
    <property type="term" value="F:neuropeptide Y receptor activity"/>
    <property type="evidence" value="ECO:0007669"/>
    <property type="project" value="InterPro"/>
</dbReference>
<evidence type="ECO:0000256" key="10">
    <source>
        <dbReference type="SAM" id="Phobius"/>
    </source>
</evidence>
<dbReference type="EMBL" id="CAEY01000922">
    <property type="status" value="NOT_ANNOTATED_CDS"/>
    <property type="molecule type" value="Genomic_DNA"/>
</dbReference>
<evidence type="ECO:0000259" key="11">
    <source>
        <dbReference type="PROSITE" id="PS50262"/>
    </source>
</evidence>
<dbReference type="OrthoDB" id="9046662at2759"/>
<evidence type="ECO:0000313" key="12">
    <source>
        <dbReference type="EnsemblMetazoa" id="tetur32g02337.1"/>
    </source>
</evidence>
<dbReference type="OMA" id="NRCIEDW"/>
<evidence type="ECO:0000256" key="8">
    <source>
        <dbReference type="ARBA" id="ARBA00023224"/>
    </source>
</evidence>
<keyword evidence="8" id="KW-0807">Transducer</keyword>
<evidence type="ECO:0000256" key="7">
    <source>
        <dbReference type="ARBA" id="ARBA00023170"/>
    </source>
</evidence>
<reference evidence="12" key="2">
    <citation type="submission" date="2015-06" db="UniProtKB">
        <authorList>
            <consortium name="EnsemblMetazoa"/>
        </authorList>
    </citation>
    <scope>IDENTIFICATION</scope>
</reference>
<evidence type="ECO:0000313" key="13">
    <source>
        <dbReference type="Proteomes" id="UP000015104"/>
    </source>
</evidence>
<feature type="transmembrane region" description="Helical" evidence="10">
    <location>
        <begin position="169"/>
        <end position="187"/>
    </location>
</feature>
<evidence type="ECO:0000256" key="4">
    <source>
        <dbReference type="ARBA" id="ARBA00022989"/>
    </source>
</evidence>
<keyword evidence="4 10" id="KW-1133">Transmembrane helix</keyword>
<feature type="transmembrane region" description="Helical" evidence="10">
    <location>
        <begin position="40"/>
        <end position="65"/>
    </location>
</feature>
<keyword evidence="5" id="KW-0297">G-protein coupled receptor</keyword>
<dbReference type="eggNOG" id="KOG3656">
    <property type="taxonomic scope" value="Eukaryota"/>
</dbReference>
<dbReference type="PRINTS" id="PR01012">
    <property type="entry name" value="NRPEPTIDEYR"/>
</dbReference>
<feature type="transmembrane region" description="Helical" evidence="10">
    <location>
        <begin position="419"/>
        <end position="444"/>
    </location>
</feature>
<dbReference type="PROSITE" id="PS50262">
    <property type="entry name" value="G_PROTEIN_RECEP_F1_2"/>
    <property type="match status" value="1"/>
</dbReference>
<dbReference type="HOGENOM" id="CLU_570299_0_0_1"/>
<dbReference type="PANTHER" id="PTHR24235">
    <property type="entry name" value="NEUROPEPTIDE Y RECEPTOR"/>
    <property type="match status" value="1"/>
</dbReference>
<feature type="transmembrane region" description="Helical" evidence="10">
    <location>
        <begin position="117"/>
        <end position="140"/>
    </location>
</feature>
<name>T1L280_TETUR</name>
<dbReference type="AlphaFoldDB" id="T1L280"/>
<dbReference type="InterPro" id="IPR000276">
    <property type="entry name" value="GPCR_Rhodpsn"/>
</dbReference>
<dbReference type="Gene3D" id="1.20.1070.10">
    <property type="entry name" value="Rhodopsin 7-helix transmembrane proteins"/>
    <property type="match status" value="1"/>
</dbReference>
<feature type="transmembrane region" description="Helical" evidence="10">
    <location>
        <begin position="381"/>
        <end position="399"/>
    </location>
</feature>
<dbReference type="KEGG" id="tut:107369409"/>
<reference evidence="13" key="1">
    <citation type="submission" date="2011-08" db="EMBL/GenBank/DDBJ databases">
        <authorList>
            <person name="Rombauts S."/>
        </authorList>
    </citation>
    <scope>NUCLEOTIDE SEQUENCE</scope>
    <source>
        <strain evidence="13">London</strain>
    </source>
</reference>
<dbReference type="Pfam" id="PF00001">
    <property type="entry name" value="7tm_1"/>
    <property type="match status" value="1"/>
</dbReference>
<accession>T1L280</accession>
<organism evidence="12 13">
    <name type="scientific">Tetranychus urticae</name>
    <name type="common">Two-spotted spider mite</name>
    <dbReference type="NCBI Taxonomy" id="32264"/>
    <lineage>
        <taxon>Eukaryota</taxon>
        <taxon>Metazoa</taxon>
        <taxon>Ecdysozoa</taxon>
        <taxon>Arthropoda</taxon>
        <taxon>Chelicerata</taxon>
        <taxon>Arachnida</taxon>
        <taxon>Acari</taxon>
        <taxon>Acariformes</taxon>
        <taxon>Trombidiformes</taxon>
        <taxon>Prostigmata</taxon>
        <taxon>Eleutherengona</taxon>
        <taxon>Raphignathae</taxon>
        <taxon>Tetranychoidea</taxon>
        <taxon>Tetranychidae</taxon>
        <taxon>Tetranychus</taxon>
    </lineage>
</organism>
<feature type="transmembrane region" description="Helical" evidence="10">
    <location>
        <begin position="213"/>
        <end position="234"/>
    </location>
</feature>
<evidence type="ECO:0000256" key="5">
    <source>
        <dbReference type="ARBA" id="ARBA00023040"/>
    </source>
</evidence>
<protein>
    <recommendedName>
        <fullName evidence="11">G-protein coupled receptors family 1 profile domain-containing protein</fullName>
    </recommendedName>
</protein>
<proteinExistence type="inferred from homology"/>
<gene>
    <name evidence="12" type="primary">107369409</name>
</gene>
<evidence type="ECO:0000256" key="9">
    <source>
        <dbReference type="SAM" id="MobiDB-lite"/>
    </source>
</evidence>
<dbReference type="PANTHER" id="PTHR24235:SF12">
    <property type="entry name" value="G-PROTEIN COUPLED RECEPTORS FAMILY 1 PROFILE DOMAIN-CONTAINING PROTEIN"/>
    <property type="match status" value="1"/>
</dbReference>
<feature type="compositionally biased region" description="Polar residues" evidence="9">
    <location>
        <begin position="307"/>
        <end position="321"/>
    </location>
</feature>
<keyword evidence="3 10" id="KW-0812">Transmembrane</keyword>
<keyword evidence="7" id="KW-0675">Receptor</keyword>
<dbReference type="STRING" id="32264.T1L280"/>
<evidence type="ECO:0000256" key="3">
    <source>
        <dbReference type="ARBA" id="ARBA00022692"/>
    </source>
</evidence>
<dbReference type="PRINTS" id="PR00237">
    <property type="entry name" value="GPCRRHODOPSN"/>
</dbReference>
<feature type="compositionally biased region" description="Polar residues" evidence="9">
    <location>
        <begin position="282"/>
        <end position="291"/>
    </location>
</feature>
<evidence type="ECO:0000256" key="2">
    <source>
        <dbReference type="ARBA" id="ARBA00010663"/>
    </source>
</evidence>
<evidence type="ECO:0000256" key="1">
    <source>
        <dbReference type="ARBA" id="ARBA00004141"/>
    </source>
</evidence>
<dbReference type="SUPFAM" id="SSF81321">
    <property type="entry name" value="Family A G protein-coupled receptor-like"/>
    <property type="match status" value="1"/>
</dbReference>
<keyword evidence="13" id="KW-1185">Reference proteome</keyword>
<feature type="transmembrane region" description="Helical" evidence="10">
    <location>
        <begin position="77"/>
        <end position="97"/>
    </location>
</feature>